<gene>
    <name evidence="1" type="ORF">HMPREF0519_0246</name>
</gene>
<name>C0XG85_LENH9</name>
<dbReference type="HOGENOM" id="CLU_3301268_0_0_9"/>
<feature type="non-terminal residue" evidence="1">
    <location>
        <position position="40"/>
    </location>
</feature>
<sequence length="40" mass="4612">MSVHNEIEAEYINYQFSCATNYSNLLFYLSSVCAVRQFVG</sequence>
<evidence type="ECO:0000313" key="2">
    <source>
        <dbReference type="Proteomes" id="UP000003752"/>
    </source>
</evidence>
<accession>C0XG85</accession>
<evidence type="ECO:0000313" key="1">
    <source>
        <dbReference type="EMBL" id="EEI25613.1"/>
    </source>
</evidence>
<dbReference type="EMBL" id="ACGP01000028">
    <property type="protein sequence ID" value="EEI25613.1"/>
    <property type="molecule type" value="Genomic_DNA"/>
</dbReference>
<reference evidence="1 2" key="1">
    <citation type="submission" date="2009-01" db="EMBL/GenBank/DDBJ databases">
        <authorList>
            <person name="Qin X."/>
            <person name="Bachman B."/>
            <person name="Battles P."/>
            <person name="Bell A."/>
            <person name="Bess C."/>
            <person name="Bickham C."/>
            <person name="Chaboub L."/>
            <person name="Chen D."/>
            <person name="Coyle M."/>
            <person name="Deiros D.R."/>
            <person name="Dinh H."/>
            <person name="Forbes L."/>
            <person name="Fowler G."/>
            <person name="Francisco L."/>
            <person name="Fu Q."/>
            <person name="Gubbala S."/>
            <person name="Hale W."/>
            <person name="Han Y."/>
            <person name="Hemphill L."/>
            <person name="Highlander S.K."/>
            <person name="Hirani K."/>
            <person name="Hogues M."/>
            <person name="Jackson L."/>
            <person name="Jakkamsetti A."/>
            <person name="Javaid M."/>
            <person name="Jiang H."/>
            <person name="Korchina V."/>
            <person name="Kovar C."/>
            <person name="Lara F."/>
            <person name="Lee S."/>
            <person name="Mata R."/>
            <person name="Mathew T."/>
            <person name="Moen C."/>
            <person name="Morales K."/>
            <person name="Munidasa M."/>
            <person name="Nazareth L."/>
            <person name="Ngo R."/>
            <person name="Nguyen L."/>
            <person name="Okwuonu G."/>
            <person name="Ongeri F."/>
            <person name="Patil S."/>
            <person name="Petrosino J."/>
            <person name="Pham C."/>
            <person name="Pham P."/>
            <person name="Pu L.-L."/>
            <person name="Puazo M."/>
            <person name="Raj R."/>
            <person name="Reid J."/>
            <person name="Rouhana J."/>
            <person name="Saada N."/>
            <person name="Shang Y."/>
            <person name="Simmons D."/>
            <person name="Thornton R."/>
            <person name="Warren J."/>
            <person name="Weissenberger G."/>
            <person name="Zhang J."/>
            <person name="Zhang L."/>
            <person name="Zhou C."/>
            <person name="Zhu D."/>
            <person name="Muzny D."/>
            <person name="Worley K."/>
            <person name="Gibbs R."/>
        </authorList>
    </citation>
    <scope>NUCLEOTIDE SEQUENCE [LARGE SCALE GENOMIC DNA]</scope>
    <source>
        <strain evidence="2">ATCC 8290 / DSM 20176 / CCUG 30140 / JCM 1155 / KCTC 3500 / NBRC 15886 / NCIMB 8040 / NRRL B-1843 / 9</strain>
    </source>
</reference>
<proteinExistence type="predicted"/>
<dbReference type="Proteomes" id="UP000003752">
    <property type="component" value="Unassembled WGS sequence"/>
</dbReference>
<comment type="caution">
    <text evidence="1">The sequence shown here is derived from an EMBL/GenBank/DDBJ whole genome shotgun (WGS) entry which is preliminary data.</text>
</comment>
<keyword evidence="2" id="KW-1185">Reference proteome</keyword>
<organism evidence="1 2">
    <name type="scientific">Lentilactobacillus hilgardii (strain ATCC 8290 / DSM 20176 / CCUG 30140 / JCM 1155 / KCTC 3500 / NBRC 15886 / NCIMB 8040 / NRRL B-1843 / 9)</name>
    <dbReference type="NCBI Taxonomy" id="1423757"/>
    <lineage>
        <taxon>Bacteria</taxon>
        <taxon>Bacillati</taxon>
        <taxon>Bacillota</taxon>
        <taxon>Bacilli</taxon>
        <taxon>Lactobacillales</taxon>
        <taxon>Lactobacillaceae</taxon>
        <taxon>Lentilactobacillus</taxon>
    </lineage>
</organism>
<protein>
    <submittedName>
        <fullName evidence="1">Uncharacterized protein</fullName>
    </submittedName>
</protein>
<dbReference type="AlphaFoldDB" id="C0XG85"/>